<name>A0ABY4FV94_9MICO</name>
<feature type="transmembrane region" description="Helical" evidence="2">
    <location>
        <begin position="55"/>
        <end position="76"/>
    </location>
</feature>
<feature type="compositionally biased region" description="Low complexity" evidence="1">
    <location>
        <begin position="82"/>
        <end position="107"/>
    </location>
</feature>
<keyword evidence="2" id="KW-0472">Membrane</keyword>
<feature type="region of interest" description="Disordered" evidence="1">
    <location>
        <begin position="78"/>
        <end position="134"/>
    </location>
</feature>
<evidence type="ECO:0000256" key="1">
    <source>
        <dbReference type="SAM" id="MobiDB-lite"/>
    </source>
</evidence>
<evidence type="ECO:0000256" key="2">
    <source>
        <dbReference type="SAM" id="Phobius"/>
    </source>
</evidence>
<gene>
    <name evidence="3" type="ORF">MUN76_14090</name>
</gene>
<proteinExistence type="predicted"/>
<keyword evidence="4" id="KW-1185">Reference proteome</keyword>
<keyword evidence="2" id="KW-0812">Transmembrane</keyword>
<sequence>MTRDPFEELFGPAGEEPRPVPARDRLAYEQAERVRTAQLETKPESTNRIAKFRPWIIVGVVAVLALVGSIVMVNLARGGGDTTATPAPTTTQPTTENSPSTPATTEPTETDDPTPDPDEVPAVEVGPTNNMPIGPWNATSELSQKLGSTSFSIPDGSNLVLSSALLDSFPNECADMRTAWGATLLENGTYEVRKPATRCAAAPELYDEVWGLVAAWVTTIKPA</sequence>
<keyword evidence="2" id="KW-1133">Transmembrane helix</keyword>
<reference evidence="3 4" key="1">
    <citation type="submission" date="2022-04" db="EMBL/GenBank/DDBJ databases">
        <title>Leucobacter sp. isolated from rhizosphere of onion.</title>
        <authorList>
            <person name="Won M."/>
            <person name="Lee C.-M."/>
            <person name="Woen H.-Y."/>
            <person name="Kwon S.-W."/>
        </authorList>
    </citation>
    <scope>NUCLEOTIDE SEQUENCE [LARGE SCALE GENOMIC DNA]</scope>
    <source>
        <strain evidence="3 4">H25R-14</strain>
    </source>
</reference>
<feature type="compositionally biased region" description="Acidic residues" evidence="1">
    <location>
        <begin position="108"/>
        <end position="121"/>
    </location>
</feature>
<dbReference type="EMBL" id="CP095043">
    <property type="protein sequence ID" value="UOQ60151.1"/>
    <property type="molecule type" value="Genomic_DNA"/>
</dbReference>
<protein>
    <recommendedName>
        <fullName evidence="5">Serine/threonine protein kinase</fullName>
    </recommendedName>
</protein>
<organism evidence="3 4">
    <name type="scientific">Leucobacter rhizosphaerae</name>
    <dbReference type="NCBI Taxonomy" id="2932245"/>
    <lineage>
        <taxon>Bacteria</taxon>
        <taxon>Bacillati</taxon>
        <taxon>Actinomycetota</taxon>
        <taxon>Actinomycetes</taxon>
        <taxon>Micrococcales</taxon>
        <taxon>Microbacteriaceae</taxon>
        <taxon>Leucobacter</taxon>
    </lineage>
</organism>
<evidence type="ECO:0000313" key="3">
    <source>
        <dbReference type="EMBL" id="UOQ60151.1"/>
    </source>
</evidence>
<evidence type="ECO:0008006" key="5">
    <source>
        <dbReference type="Google" id="ProtNLM"/>
    </source>
</evidence>
<accession>A0ABY4FV94</accession>
<dbReference type="Proteomes" id="UP000831775">
    <property type="component" value="Chromosome"/>
</dbReference>
<evidence type="ECO:0000313" key="4">
    <source>
        <dbReference type="Proteomes" id="UP000831775"/>
    </source>
</evidence>
<feature type="region of interest" description="Disordered" evidence="1">
    <location>
        <begin position="1"/>
        <end position="23"/>
    </location>
</feature>
<dbReference type="RefSeq" id="WP_244685544.1">
    <property type="nucleotide sequence ID" value="NZ_CP095043.1"/>
</dbReference>